<protein>
    <submittedName>
        <fullName evidence="2">Uncharacterized protein</fullName>
    </submittedName>
</protein>
<dbReference type="EMBL" id="CCKQ01001418">
    <property type="protein sequence ID" value="CDW72524.1"/>
    <property type="molecule type" value="Genomic_DNA"/>
</dbReference>
<organism evidence="2 3">
    <name type="scientific">Stylonychia lemnae</name>
    <name type="common">Ciliate</name>
    <dbReference type="NCBI Taxonomy" id="5949"/>
    <lineage>
        <taxon>Eukaryota</taxon>
        <taxon>Sar</taxon>
        <taxon>Alveolata</taxon>
        <taxon>Ciliophora</taxon>
        <taxon>Intramacronucleata</taxon>
        <taxon>Spirotrichea</taxon>
        <taxon>Stichotrichia</taxon>
        <taxon>Sporadotrichida</taxon>
        <taxon>Oxytrichidae</taxon>
        <taxon>Stylonychinae</taxon>
        <taxon>Stylonychia</taxon>
    </lineage>
</organism>
<sequence>MAEVAGNNVYKIQRAVKALVRNHTVLVTSGMGMTADCDLPFFRGTYGLWQHYPILNKMRITYDQLITKEFFDVHPDIFWYSRLQTGLHQRLAELFAMQALQYMSFLFDHRVAQARVMPQCQECNKIMRPNINMKHDIDWMENFNSEMNKNFVSWLDRNEKRSKTVIEIGAGPAIPLVRSISDAFLNNDKYRCTLIRINPRRERISEYKWEKEQIEKLINEDEAEKLNNFGEVQINLSKVEELKIPDYSQQDLSYLSKDEDREYQALKNELIEIQMGAEEALGLIKQGVLDELRRQNKIQL</sequence>
<dbReference type="InterPro" id="IPR029035">
    <property type="entry name" value="DHS-like_NAD/FAD-binding_dom"/>
</dbReference>
<gene>
    <name evidence="2" type="primary">Contig11670.g12486</name>
    <name evidence="2" type="ORF">STYLEM_1486</name>
</gene>
<dbReference type="AlphaFoldDB" id="A0A077ZSI6"/>
<dbReference type="OrthoDB" id="424302at2759"/>
<dbReference type="Proteomes" id="UP000039865">
    <property type="component" value="Unassembled WGS sequence"/>
</dbReference>
<evidence type="ECO:0000313" key="3">
    <source>
        <dbReference type="Proteomes" id="UP000039865"/>
    </source>
</evidence>
<evidence type="ECO:0000313" key="2">
    <source>
        <dbReference type="EMBL" id="CDW72524.1"/>
    </source>
</evidence>
<accession>A0A077ZSI6</accession>
<dbReference type="SUPFAM" id="SSF52467">
    <property type="entry name" value="DHS-like NAD/FAD-binding domain"/>
    <property type="match status" value="1"/>
</dbReference>
<keyword evidence="3" id="KW-1185">Reference proteome</keyword>
<proteinExistence type="predicted"/>
<reference evidence="2 3" key="1">
    <citation type="submission" date="2014-06" db="EMBL/GenBank/DDBJ databases">
        <authorList>
            <person name="Swart Estienne"/>
        </authorList>
    </citation>
    <scope>NUCLEOTIDE SEQUENCE [LARGE SCALE GENOMIC DNA]</scope>
    <source>
        <strain evidence="2 3">130c</strain>
    </source>
</reference>
<dbReference type="GO" id="GO:0016740">
    <property type="term" value="F:transferase activity"/>
    <property type="evidence" value="ECO:0007669"/>
    <property type="project" value="UniProtKB-KW"/>
</dbReference>
<name>A0A077ZSI6_STYLE</name>
<keyword evidence="1" id="KW-0808">Transferase</keyword>
<evidence type="ECO:0000256" key="1">
    <source>
        <dbReference type="ARBA" id="ARBA00022679"/>
    </source>
</evidence>
<dbReference type="Gene3D" id="3.30.1600.10">
    <property type="entry name" value="SIR2/SIRT2 'Small Domain"/>
    <property type="match status" value="1"/>
</dbReference>
<dbReference type="InterPro" id="IPR026591">
    <property type="entry name" value="Sirtuin_cat_small_dom_sf"/>
</dbReference>
<dbReference type="InParanoid" id="A0A077ZSI6"/>